<accession>A0A2Z4IJF0</accession>
<name>A0A2Z4IJF0_9BACT</name>
<dbReference type="GO" id="GO:0046872">
    <property type="term" value="F:metal ion binding"/>
    <property type="evidence" value="ECO:0007669"/>
    <property type="project" value="UniProtKB-KW"/>
</dbReference>
<dbReference type="SUPFAM" id="SSF53649">
    <property type="entry name" value="Alkaline phosphatase-like"/>
    <property type="match status" value="1"/>
</dbReference>
<feature type="active site" description="Phosphothreonine intermediate" evidence="4">
    <location>
        <position position="75"/>
    </location>
</feature>
<keyword evidence="8" id="KW-1185">Reference proteome</keyword>
<evidence type="ECO:0000313" key="7">
    <source>
        <dbReference type="EMBL" id="AWW30820.1"/>
    </source>
</evidence>
<dbReference type="PIRSF" id="PIRSF031924">
    <property type="entry name" value="Pi-irrepressible_AP"/>
    <property type="match status" value="1"/>
</dbReference>
<feature type="binding site" evidence="5">
    <location>
        <begin position="157"/>
        <end position="159"/>
    </location>
    <ligand>
        <name>substrate</name>
    </ligand>
</feature>
<dbReference type="PANTHER" id="PTHR10151">
    <property type="entry name" value="ECTONUCLEOTIDE PYROPHOSPHATASE/PHOSPHODIESTERASE"/>
    <property type="match status" value="1"/>
</dbReference>
<dbReference type="Gene3D" id="3.30.1360.150">
    <property type="match status" value="1"/>
</dbReference>
<dbReference type="InterPro" id="IPR017850">
    <property type="entry name" value="Alkaline_phosphatase_core_sf"/>
</dbReference>
<feature type="signal peptide" evidence="6">
    <location>
        <begin position="1"/>
        <end position="19"/>
    </location>
</feature>
<keyword evidence="2" id="KW-0479">Metal-binding</keyword>
<evidence type="ECO:0000256" key="4">
    <source>
        <dbReference type="PIRSR" id="PIRSR031924-50"/>
    </source>
</evidence>
<proteinExistence type="predicted"/>
<dbReference type="Pfam" id="PF01663">
    <property type="entry name" value="Phosphodiest"/>
    <property type="match status" value="1"/>
</dbReference>
<reference evidence="7 8" key="1">
    <citation type="submission" date="2018-06" db="EMBL/GenBank/DDBJ databases">
        <title>Echinicola strongylocentroti sp. nov., isolated from a sea urchin Strongylocentrotus intermedius.</title>
        <authorList>
            <person name="Bae S.S."/>
        </authorList>
    </citation>
    <scope>NUCLEOTIDE SEQUENCE [LARGE SCALE GENOMIC DNA]</scope>
    <source>
        <strain evidence="7 8">MEBiC08714</strain>
    </source>
</reference>
<evidence type="ECO:0000256" key="1">
    <source>
        <dbReference type="ARBA" id="ARBA00022553"/>
    </source>
</evidence>
<dbReference type="GO" id="GO:0004035">
    <property type="term" value="F:alkaline phosphatase activity"/>
    <property type="evidence" value="ECO:0007669"/>
    <property type="project" value="InterPro"/>
</dbReference>
<keyword evidence="1 4" id="KW-0597">Phosphoprotein</keyword>
<dbReference type="KEGG" id="est:DN752_12175"/>
<keyword evidence="3 6" id="KW-0732">Signal</keyword>
<organism evidence="7 8">
    <name type="scientific">Echinicola strongylocentroti</name>
    <dbReference type="NCBI Taxonomy" id="1795355"/>
    <lineage>
        <taxon>Bacteria</taxon>
        <taxon>Pseudomonadati</taxon>
        <taxon>Bacteroidota</taxon>
        <taxon>Cytophagia</taxon>
        <taxon>Cytophagales</taxon>
        <taxon>Cyclobacteriaceae</taxon>
        <taxon>Echinicola</taxon>
    </lineage>
</organism>
<dbReference type="InterPro" id="IPR002591">
    <property type="entry name" value="Phosphodiest/P_Trfase"/>
</dbReference>
<dbReference type="InterPro" id="IPR026263">
    <property type="entry name" value="Alkaline_phosphatase_prok"/>
</dbReference>
<evidence type="ECO:0000256" key="5">
    <source>
        <dbReference type="PIRSR" id="PIRSR031924-51"/>
    </source>
</evidence>
<evidence type="ECO:0000313" key="8">
    <source>
        <dbReference type="Proteomes" id="UP000248688"/>
    </source>
</evidence>
<dbReference type="Gene3D" id="3.40.720.10">
    <property type="entry name" value="Alkaline Phosphatase, subunit A"/>
    <property type="match status" value="1"/>
</dbReference>
<evidence type="ECO:0000256" key="2">
    <source>
        <dbReference type="ARBA" id="ARBA00022723"/>
    </source>
</evidence>
<feature type="chain" id="PRO_5016377538" evidence="6">
    <location>
        <begin position="20"/>
        <end position="540"/>
    </location>
</feature>
<dbReference type="PANTHER" id="PTHR10151:SF120">
    <property type="entry name" value="BIS(5'-ADENOSYL)-TRIPHOSPHATASE"/>
    <property type="match status" value="1"/>
</dbReference>
<protein>
    <submittedName>
        <fullName evidence="7">Alkaline phosphatase family protein</fullName>
    </submittedName>
</protein>
<sequence length="540" mass="60741">MKKTFLTGLAVLIALVSFAQGTKKPKLVVGIVVDQMRYEYLHKFKDRYTDGGFKRLMDEGFMMKNAHYNYIPTYTGPGHSSVYTGTTPATHGIVGNNWYVRDLGRMIYCAEDSTVSAVGGTEKNGKISPRNMLTTTITDELRLSTNQRSKVVGVAIKDRGAALPAGHLGDAYWFDKNTGEFMTSTYYKEEVPKWLKKFNNKKLAQKYLSNTWKPLYNIKTYVQSVEDNNEFEVPFIGRETTDFPYDLEELMENNDGIGLIAGTPFGNDLTLDMAYAALEGEELGKGDETDFLAVSFSSTDYVGHRFGPSSVELEDTYLRLDQGLEEFFGYLDKEYGEGEYLVFLTADHAVADVVNYFKSMDVPTGSFDSRFALTQLKGFTRANYGEGDWILNTSNDQIFLNRPLIAEKDLDLEEVQRDIADFMLRFDGVKEAYTAADMKRFEYTEGRKHLLQMGFNHKASGDVLLILEPAWLTNSSRGTTHGTGFIYDTHVPVLFYGWNVKPGQSSKYCTITDIAPTISMLLDIRIPNGASGQPIQEITD</sequence>
<dbReference type="RefSeq" id="WP_112784197.1">
    <property type="nucleotide sequence ID" value="NZ_CP030041.1"/>
</dbReference>
<dbReference type="AlphaFoldDB" id="A0A2Z4IJF0"/>
<gene>
    <name evidence="7" type="ORF">DN752_12175</name>
</gene>
<dbReference type="EMBL" id="CP030041">
    <property type="protein sequence ID" value="AWW30820.1"/>
    <property type="molecule type" value="Genomic_DNA"/>
</dbReference>
<evidence type="ECO:0000256" key="6">
    <source>
        <dbReference type="SAM" id="SignalP"/>
    </source>
</evidence>
<feature type="binding site" evidence="5">
    <location>
        <position position="96"/>
    </location>
    <ligand>
        <name>substrate</name>
    </ligand>
</feature>
<dbReference type="CDD" id="cd16016">
    <property type="entry name" value="AP-SPAP"/>
    <property type="match status" value="1"/>
</dbReference>
<dbReference type="NCBIfam" id="NF042991">
    <property type="entry name" value="alk_phos_PafA"/>
    <property type="match status" value="1"/>
</dbReference>
<dbReference type="Proteomes" id="UP000248688">
    <property type="component" value="Chromosome"/>
</dbReference>
<evidence type="ECO:0000256" key="3">
    <source>
        <dbReference type="ARBA" id="ARBA00022729"/>
    </source>
</evidence>
<dbReference type="OrthoDB" id="9766127at2"/>